<dbReference type="OrthoDB" id="9976870at2759"/>
<dbReference type="Pfam" id="PF20684">
    <property type="entry name" value="Fung_rhodopsin"/>
    <property type="match status" value="1"/>
</dbReference>
<dbReference type="GO" id="GO:0016020">
    <property type="term" value="C:membrane"/>
    <property type="evidence" value="ECO:0007669"/>
    <property type="project" value="UniProtKB-SubCell"/>
</dbReference>
<evidence type="ECO:0000256" key="3">
    <source>
        <dbReference type="ARBA" id="ARBA00022989"/>
    </source>
</evidence>
<accession>A0A2T2ZYF2</accession>
<sequence>MSNDTFRPGPLGMATFVVTIALYALCLITVAMRTWTRIQTRTYALDDGLMVVALAAFTSCCVFTCLAVFSGLGTIDAHLETWNKVATVKYIVFFQITYAWSLPFIKSSICLTMLKIITDKPLRVVIWVCLVASVASAMVGFVAVVALCQPLAYYWNTSIDGGWCASTQIITGISYLISIMAIVTDWTCALIPCFVVWNLQMRSRLKASVCAVLALGIIASAATVIRLPYLRFYNIAEDYDYHVCNIVLWSIVECSLGILAGSLPSLRSLLKSWIDKSSKGDSYRKNGGSYPLQGGSSTKKFRGESIKMSYMTPRGRGNTTTITSTCKQGDRTWMELDDDSSQKHIIHQTMHVSVDVSESKSFNG</sequence>
<feature type="transmembrane region" description="Helical" evidence="6">
    <location>
        <begin position="48"/>
        <end position="70"/>
    </location>
</feature>
<dbReference type="InterPro" id="IPR049326">
    <property type="entry name" value="Rhodopsin_dom_fungi"/>
</dbReference>
<proteinExistence type="inferred from homology"/>
<keyword evidence="9" id="KW-1185">Reference proteome</keyword>
<reference evidence="8 9" key="1">
    <citation type="journal article" date="2018" name="Mycol. Prog.">
        <title>Coniella lustricola, a new species from submerged detritus.</title>
        <authorList>
            <person name="Raudabaugh D.B."/>
            <person name="Iturriaga T."/>
            <person name="Carver A."/>
            <person name="Mondo S."/>
            <person name="Pangilinan J."/>
            <person name="Lipzen A."/>
            <person name="He G."/>
            <person name="Amirebrahimi M."/>
            <person name="Grigoriev I.V."/>
            <person name="Miller A.N."/>
        </authorList>
    </citation>
    <scope>NUCLEOTIDE SEQUENCE [LARGE SCALE GENOMIC DNA]</scope>
    <source>
        <strain evidence="8 9">B22-T-1</strain>
    </source>
</reference>
<feature type="transmembrane region" description="Helical" evidence="6">
    <location>
        <begin position="247"/>
        <end position="266"/>
    </location>
</feature>
<feature type="transmembrane region" description="Helical" evidence="6">
    <location>
        <begin position="173"/>
        <end position="197"/>
    </location>
</feature>
<comment type="subcellular location">
    <subcellularLocation>
        <location evidence="1">Membrane</location>
        <topology evidence="1">Multi-pass membrane protein</topology>
    </subcellularLocation>
</comment>
<evidence type="ECO:0000313" key="8">
    <source>
        <dbReference type="EMBL" id="PSR79578.1"/>
    </source>
</evidence>
<dbReference type="PANTHER" id="PTHR33048:SF15">
    <property type="entry name" value="INTEGRAL MEMBRANE PROTEIN"/>
    <property type="match status" value="1"/>
</dbReference>
<evidence type="ECO:0000259" key="7">
    <source>
        <dbReference type="Pfam" id="PF20684"/>
    </source>
</evidence>
<evidence type="ECO:0000256" key="2">
    <source>
        <dbReference type="ARBA" id="ARBA00022692"/>
    </source>
</evidence>
<evidence type="ECO:0000256" key="5">
    <source>
        <dbReference type="ARBA" id="ARBA00038359"/>
    </source>
</evidence>
<dbReference type="PANTHER" id="PTHR33048">
    <property type="entry name" value="PTH11-LIKE INTEGRAL MEMBRANE PROTEIN (AFU_ORTHOLOGUE AFUA_5G11245)"/>
    <property type="match status" value="1"/>
</dbReference>
<keyword evidence="4 6" id="KW-0472">Membrane</keyword>
<protein>
    <recommendedName>
        <fullName evidence="7">Rhodopsin domain-containing protein</fullName>
    </recommendedName>
</protein>
<evidence type="ECO:0000313" key="9">
    <source>
        <dbReference type="Proteomes" id="UP000241462"/>
    </source>
</evidence>
<gene>
    <name evidence="8" type="ORF">BD289DRAFT_442227</name>
</gene>
<dbReference type="AlphaFoldDB" id="A0A2T2ZYF2"/>
<evidence type="ECO:0000256" key="6">
    <source>
        <dbReference type="SAM" id="Phobius"/>
    </source>
</evidence>
<feature type="domain" description="Rhodopsin" evidence="7">
    <location>
        <begin position="32"/>
        <end position="271"/>
    </location>
</feature>
<feature type="transmembrane region" description="Helical" evidence="6">
    <location>
        <begin position="209"/>
        <end position="227"/>
    </location>
</feature>
<feature type="transmembrane region" description="Helical" evidence="6">
    <location>
        <begin position="90"/>
        <end position="112"/>
    </location>
</feature>
<keyword evidence="3 6" id="KW-1133">Transmembrane helix</keyword>
<feature type="transmembrane region" description="Helical" evidence="6">
    <location>
        <begin position="12"/>
        <end position="36"/>
    </location>
</feature>
<dbReference type="InterPro" id="IPR052337">
    <property type="entry name" value="SAT4-like"/>
</dbReference>
<keyword evidence="2 6" id="KW-0812">Transmembrane</keyword>
<organism evidence="8 9">
    <name type="scientific">Coniella lustricola</name>
    <dbReference type="NCBI Taxonomy" id="2025994"/>
    <lineage>
        <taxon>Eukaryota</taxon>
        <taxon>Fungi</taxon>
        <taxon>Dikarya</taxon>
        <taxon>Ascomycota</taxon>
        <taxon>Pezizomycotina</taxon>
        <taxon>Sordariomycetes</taxon>
        <taxon>Sordariomycetidae</taxon>
        <taxon>Diaporthales</taxon>
        <taxon>Schizoparmaceae</taxon>
        <taxon>Coniella</taxon>
    </lineage>
</organism>
<feature type="transmembrane region" description="Helical" evidence="6">
    <location>
        <begin position="124"/>
        <end position="153"/>
    </location>
</feature>
<dbReference type="InParanoid" id="A0A2T2ZYF2"/>
<comment type="similarity">
    <text evidence="5">Belongs to the SAT4 family.</text>
</comment>
<dbReference type="EMBL" id="KZ678562">
    <property type="protein sequence ID" value="PSR79578.1"/>
    <property type="molecule type" value="Genomic_DNA"/>
</dbReference>
<dbReference type="Proteomes" id="UP000241462">
    <property type="component" value="Unassembled WGS sequence"/>
</dbReference>
<evidence type="ECO:0000256" key="4">
    <source>
        <dbReference type="ARBA" id="ARBA00023136"/>
    </source>
</evidence>
<name>A0A2T2ZYF2_9PEZI</name>
<evidence type="ECO:0000256" key="1">
    <source>
        <dbReference type="ARBA" id="ARBA00004141"/>
    </source>
</evidence>
<dbReference type="STRING" id="2025994.A0A2T2ZYF2"/>